<evidence type="ECO:0000313" key="7">
    <source>
        <dbReference type="Proteomes" id="UP001064782"/>
    </source>
</evidence>
<dbReference type="InterPro" id="IPR008567">
    <property type="entry name" value="BKACE"/>
</dbReference>
<dbReference type="InterPro" id="IPR013785">
    <property type="entry name" value="Aldolase_TIM"/>
</dbReference>
<keyword evidence="7" id="KW-1185">Reference proteome</keyword>
<name>A0A9P3UY54_9MYCO</name>
<dbReference type="RefSeq" id="WP_236981408.1">
    <property type="nucleotide sequence ID" value="NZ_BRXE01000014.1"/>
</dbReference>
<dbReference type="GO" id="GO:0046872">
    <property type="term" value="F:metal ion binding"/>
    <property type="evidence" value="ECO:0007669"/>
    <property type="project" value="UniProtKB-KW"/>
</dbReference>
<evidence type="ECO:0000313" key="5">
    <source>
        <dbReference type="EMBL" id="GLB82654.1"/>
    </source>
</evidence>
<dbReference type="Pfam" id="PF05853">
    <property type="entry name" value="BKACE"/>
    <property type="match status" value="1"/>
</dbReference>
<dbReference type="Gene3D" id="3.20.20.70">
    <property type="entry name" value="Aldolase class I"/>
    <property type="match status" value="1"/>
</dbReference>
<accession>A0A9P3UY54</accession>
<dbReference type="PANTHER" id="PTHR37418:SF2">
    <property type="entry name" value="3-KETO-5-AMINOHEXANOATE CLEAVAGE ENZYME"/>
    <property type="match status" value="1"/>
</dbReference>
<organism evidence="6 7">
    <name type="scientific">Mycobacterium kiyosense</name>
    <dbReference type="NCBI Taxonomy" id="2871094"/>
    <lineage>
        <taxon>Bacteria</taxon>
        <taxon>Bacillati</taxon>
        <taxon>Actinomycetota</taxon>
        <taxon>Actinomycetes</taxon>
        <taxon>Mycobacteriales</taxon>
        <taxon>Mycobacteriaceae</taxon>
        <taxon>Mycobacterium</taxon>
    </lineage>
</organism>
<comment type="cofactor">
    <cofactor evidence="1">
        <name>Zn(2+)</name>
        <dbReference type="ChEBI" id="CHEBI:29105"/>
    </cofactor>
</comment>
<dbReference type="AlphaFoldDB" id="A0A9P3UY54"/>
<evidence type="ECO:0000256" key="2">
    <source>
        <dbReference type="ARBA" id="ARBA00022679"/>
    </source>
</evidence>
<keyword evidence="3" id="KW-0479">Metal-binding</keyword>
<dbReference type="GO" id="GO:0043720">
    <property type="term" value="F:3-keto-5-aminohexanoate cleavage activity"/>
    <property type="evidence" value="ECO:0007669"/>
    <property type="project" value="InterPro"/>
</dbReference>
<reference evidence="6" key="1">
    <citation type="submission" date="2022-08" db="EMBL/GenBank/DDBJ databases">
        <title>Mycobacterium kiyosense sp. nov., scotochromogenic slow-glowing species isolated from respiratory specimens.</title>
        <authorList>
            <person name="Fukano H."/>
            <person name="Kazumi Y."/>
            <person name="Sakagami N."/>
            <person name="Ato M."/>
            <person name="Mitarai S."/>
            <person name="Hoshino Y."/>
        </authorList>
    </citation>
    <scope>NUCLEOTIDE SEQUENCE</scope>
    <source>
        <strain evidence="6">1413</strain>
        <strain evidence="5">SRL2020-028</strain>
    </source>
</reference>
<keyword evidence="2" id="KW-0808">Transferase</keyword>
<dbReference type="PANTHER" id="PTHR37418">
    <property type="entry name" value="3-KETO-5-AMINOHEXANOATE CLEAVAGE ENZYME-RELATED"/>
    <property type="match status" value="1"/>
</dbReference>
<dbReference type="EMBL" id="BRXE01000014">
    <property type="protein sequence ID" value="GLB82654.1"/>
    <property type="molecule type" value="Genomic_DNA"/>
</dbReference>
<dbReference type="EMBL" id="BRZI01000003">
    <property type="protein sequence ID" value="GLD28937.1"/>
    <property type="molecule type" value="Genomic_DNA"/>
</dbReference>
<dbReference type="Proteomes" id="UP001064782">
    <property type="component" value="Unassembled WGS sequence"/>
</dbReference>
<keyword evidence="4" id="KW-0862">Zinc</keyword>
<dbReference type="GeneID" id="83628337"/>
<proteinExistence type="predicted"/>
<comment type="caution">
    <text evidence="6">The sequence shown here is derived from an EMBL/GenBank/DDBJ whole genome shotgun (WGS) entry which is preliminary data.</text>
</comment>
<evidence type="ECO:0000256" key="4">
    <source>
        <dbReference type="ARBA" id="ARBA00022833"/>
    </source>
</evidence>
<gene>
    <name evidence="6" type="ORF">Mkiyose1413_08200</name>
    <name evidence="5" type="ORF">SRL2020028_19100</name>
</gene>
<evidence type="ECO:0000256" key="1">
    <source>
        <dbReference type="ARBA" id="ARBA00001947"/>
    </source>
</evidence>
<sequence>MGPVIVECAVNGVTSKATNPHVPVTPSEITADALACLQAGAAIIHNHIDLHGVSVEQAAQRYLEAWRPVLAARPDALLYPTVHFGEGFSISYEHLLPLAAAGLRVGLTDPGSVNLGGTDADGIPAGDLVYTNSFHTISRAFEICREAELGPSLAIYEPGFLRATLAWWRAGRLPQGAMVKLYFSTEHGYLGAPFGLPPTERALEAYLELLDGCELPWAVSVVGGDLCADPIARLALERGGHLHLGLEFYRGDRTPTNVELVTAAVRLCNELGRDVATPDQAAEILRLPR</sequence>
<dbReference type="Proteomes" id="UP001165663">
    <property type="component" value="Unassembled WGS sequence"/>
</dbReference>
<evidence type="ECO:0000313" key="6">
    <source>
        <dbReference type="EMBL" id="GLD28937.1"/>
    </source>
</evidence>
<protein>
    <submittedName>
        <fullName evidence="6">3-keto-5-aminohexanoate cleavage protein</fullName>
    </submittedName>
</protein>
<evidence type="ECO:0000256" key="3">
    <source>
        <dbReference type="ARBA" id="ARBA00022723"/>
    </source>
</evidence>